<evidence type="ECO:0000256" key="1">
    <source>
        <dbReference type="SAM" id="SignalP"/>
    </source>
</evidence>
<feature type="chain" id="PRO_5014810594" description="Secreted protein" evidence="1">
    <location>
        <begin position="18"/>
        <end position="71"/>
    </location>
</feature>
<feature type="signal peptide" evidence="1">
    <location>
        <begin position="1"/>
        <end position="17"/>
    </location>
</feature>
<reference evidence="2" key="1">
    <citation type="submission" date="2016-10" db="EMBL/GenBank/DDBJ databases">
        <title>The assassin bug Pristhesancus plagipennis produces two different types of venom.</title>
        <authorList>
            <person name="Walker A.A."/>
            <person name="Herzig V."/>
            <person name="Jin J."/>
            <person name="Fry B.G."/>
            <person name="King G.F."/>
        </authorList>
    </citation>
    <scope>NUCLEOTIDE SEQUENCE</scope>
    <source>
        <tissue evidence="2">Venom/labial glands</tissue>
    </source>
</reference>
<organism evidence="2">
    <name type="scientific">Pristhesancus plagipennis</name>
    <name type="common">Common assassin bug</name>
    <dbReference type="NCBI Taxonomy" id="1955184"/>
    <lineage>
        <taxon>Eukaryota</taxon>
        <taxon>Metazoa</taxon>
        <taxon>Ecdysozoa</taxon>
        <taxon>Arthropoda</taxon>
        <taxon>Hexapoda</taxon>
        <taxon>Insecta</taxon>
        <taxon>Pterygota</taxon>
        <taxon>Neoptera</taxon>
        <taxon>Paraneoptera</taxon>
        <taxon>Hemiptera</taxon>
        <taxon>Heteroptera</taxon>
        <taxon>Panheteroptera</taxon>
        <taxon>Cimicomorpha</taxon>
        <taxon>Reduviidae</taxon>
        <taxon>Harpactorinae</taxon>
        <taxon>Harpactorini</taxon>
        <taxon>Pristhesancus</taxon>
    </lineage>
</organism>
<proteinExistence type="evidence at transcript level"/>
<keyword evidence="1" id="KW-0732">Signal</keyword>
<sequence length="71" mass="8386">MLLHLLIGVAFIAQSVGEKTRLENIYTHFSCWRRKLCFLWFGMIVKNNEMVSKHFPLKPPKQKKEISLIIN</sequence>
<accession>A0A2K8JMR6</accession>
<evidence type="ECO:0000313" key="2">
    <source>
        <dbReference type="EMBL" id="ATU82974.1"/>
    </source>
</evidence>
<dbReference type="EMBL" id="KY031223">
    <property type="protein sequence ID" value="ATU82974.1"/>
    <property type="molecule type" value="mRNA"/>
</dbReference>
<dbReference type="AlphaFoldDB" id="A0A2K8JMR6"/>
<evidence type="ECO:0008006" key="3">
    <source>
        <dbReference type="Google" id="ProtNLM"/>
    </source>
</evidence>
<name>A0A2K8JMR6_PRIPG</name>
<protein>
    <recommendedName>
        <fullName evidence="3">Secreted protein</fullName>
    </recommendedName>
</protein>